<dbReference type="PANTHER" id="PTHR43172">
    <property type="entry name" value="ADENYLOSUCCINATE LYASE"/>
    <property type="match status" value="1"/>
</dbReference>
<accession>A0A502E2A1</accession>
<evidence type="ECO:0000256" key="1">
    <source>
        <dbReference type="ARBA" id="ARBA00034772"/>
    </source>
</evidence>
<comment type="caution">
    <text evidence="3">The sequence shown here is derived from an EMBL/GenBank/DDBJ whole genome shotgun (WGS) entry which is preliminary data.</text>
</comment>
<dbReference type="Gene3D" id="1.10.275.10">
    <property type="entry name" value="Fumarase/aspartase (N-terminal domain)"/>
    <property type="match status" value="1"/>
</dbReference>
<dbReference type="InterPro" id="IPR000362">
    <property type="entry name" value="Fumarate_lyase_fam"/>
</dbReference>
<dbReference type="PRINTS" id="PR00149">
    <property type="entry name" value="FUMRATELYASE"/>
</dbReference>
<comment type="similarity">
    <text evidence="1">Belongs to the class-II fumarase/aspartase family.</text>
</comment>
<evidence type="ECO:0000313" key="4">
    <source>
        <dbReference type="Proteomes" id="UP000319212"/>
    </source>
</evidence>
<gene>
    <name evidence="3" type="ORF">EAH82_05810</name>
</gene>
<dbReference type="InterPro" id="IPR020557">
    <property type="entry name" value="Fumarate_lyase_CS"/>
</dbReference>
<dbReference type="InterPro" id="IPR008948">
    <property type="entry name" value="L-Aspartase-like"/>
</dbReference>
<dbReference type="PANTHER" id="PTHR43172:SF2">
    <property type="entry name" value="ADENYLOSUCCINATE LYASE C-TERMINAL DOMAIN-CONTAINING PROTEIN"/>
    <property type="match status" value="1"/>
</dbReference>
<dbReference type="RefSeq" id="WP_140839429.1">
    <property type="nucleotide sequence ID" value="NZ_RCZI01000001.1"/>
</dbReference>
<proteinExistence type="inferred from homology"/>
<dbReference type="InterPro" id="IPR024083">
    <property type="entry name" value="Fumarase/histidase_N"/>
</dbReference>
<sequence>MSIFDSFLSTPAMRTVFDGPAVIGAMLRFEAGLAHAQADVGLVPAQAADAIADCCRLAEFDPVQIGLDSGRAGSLAIPLVKALKDIVGQRHPDALPHVHLGATSQDVIDTAMVLVTRDALALLLADVDAAIAALLRHAGQHAATPMLARTLMQPASVTSFGLVCAGWAAPLVRSRERLQVAAQAALQLQLGGAVGTLAQMKGQGAEVRARLAAALQLRDPGATWHTQRDSWTALGCELGLLAGSLGKIALDISLLGQYEVAEVTEPAEPGRGGSSAMPHKRNPVASMVALAAAQRAPQHVAAMLSAMPQQHQRALGPWQAELAEWPQLWLTVQGSAHALAGALPGLNVDAVRMRANIDRLRAELPAQAADEWFDPAFAQVAAALARRQAQDLQTRFDGVRNAVSSTKDGSP</sequence>
<dbReference type="EMBL" id="RCZI01000001">
    <property type="protein sequence ID" value="TPG31079.1"/>
    <property type="molecule type" value="Genomic_DNA"/>
</dbReference>
<dbReference type="InterPro" id="IPR022761">
    <property type="entry name" value="Fumarate_lyase_N"/>
</dbReference>
<dbReference type="OrthoDB" id="9768878at2"/>
<dbReference type="Gene3D" id="1.20.200.10">
    <property type="entry name" value="Fumarase/aspartase (Central domain)"/>
    <property type="match status" value="1"/>
</dbReference>
<protein>
    <submittedName>
        <fullName evidence="3">3-carboxy-cis,cis-muconate cycloisomerase</fullName>
    </submittedName>
</protein>
<keyword evidence="3" id="KW-0413">Isomerase</keyword>
<dbReference type="PROSITE" id="PS00163">
    <property type="entry name" value="FUMARATE_LYASES"/>
    <property type="match status" value="1"/>
</dbReference>
<feature type="domain" description="Fumarate lyase N-terminal" evidence="2">
    <location>
        <begin position="28"/>
        <end position="293"/>
    </location>
</feature>
<dbReference type="Proteomes" id="UP000319212">
    <property type="component" value="Unassembled WGS sequence"/>
</dbReference>
<organism evidence="3 4">
    <name type="scientific">Variovorax guangxiensis</name>
    <dbReference type="NCBI Taxonomy" id="1775474"/>
    <lineage>
        <taxon>Bacteria</taxon>
        <taxon>Pseudomonadati</taxon>
        <taxon>Pseudomonadota</taxon>
        <taxon>Betaproteobacteria</taxon>
        <taxon>Burkholderiales</taxon>
        <taxon>Comamonadaceae</taxon>
        <taxon>Variovorax</taxon>
    </lineage>
</organism>
<dbReference type="SUPFAM" id="SSF48557">
    <property type="entry name" value="L-aspartase-like"/>
    <property type="match status" value="1"/>
</dbReference>
<evidence type="ECO:0000313" key="3">
    <source>
        <dbReference type="EMBL" id="TPG31079.1"/>
    </source>
</evidence>
<dbReference type="GO" id="GO:0016829">
    <property type="term" value="F:lyase activity"/>
    <property type="evidence" value="ECO:0007669"/>
    <property type="project" value="UniProtKB-ARBA"/>
</dbReference>
<evidence type="ECO:0000259" key="2">
    <source>
        <dbReference type="Pfam" id="PF00206"/>
    </source>
</evidence>
<dbReference type="AlphaFoldDB" id="A0A502E2A1"/>
<dbReference type="Pfam" id="PF00206">
    <property type="entry name" value="Lyase_1"/>
    <property type="match status" value="1"/>
</dbReference>
<reference evidence="3 4" key="1">
    <citation type="journal article" date="2019" name="Environ. Microbiol.">
        <title>Species interactions and distinct microbial communities in high Arctic permafrost affected cryosols are associated with the CH4 and CO2 gas fluxes.</title>
        <authorList>
            <person name="Altshuler I."/>
            <person name="Hamel J."/>
            <person name="Turney S."/>
            <person name="Magnuson E."/>
            <person name="Levesque R."/>
            <person name="Greer C."/>
            <person name="Whyte L.G."/>
        </authorList>
    </citation>
    <scope>NUCLEOTIDE SEQUENCE [LARGE SCALE GENOMIC DNA]</scope>
    <source>
        <strain evidence="3 4">S06.C</strain>
    </source>
</reference>
<name>A0A502E2A1_9BURK</name>
<dbReference type="GO" id="GO:0016853">
    <property type="term" value="F:isomerase activity"/>
    <property type="evidence" value="ECO:0007669"/>
    <property type="project" value="UniProtKB-KW"/>
</dbReference>